<evidence type="ECO:0000256" key="7">
    <source>
        <dbReference type="ARBA" id="ARBA00023136"/>
    </source>
</evidence>
<keyword evidence="3 8" id="KW-0813">Transport</keyword>
<evidence type="ECO:0000313" key="11">
    <source>
        <dbReference type="Proteomes" id="UP000269591"/>
    </source>
</evidence>
<feature type="transmembrane region" description="Helical" evidence="8">
    <location>
        <begin position="414"/>
        <end position="431"/>
    </location>
</feature>
<dbReference type="Proteomes" id="UP000269591">
    <property type="component" value="Unassembled WGS sequence"/>
</dbReference>
<dbReference type="PANTHER" id="PTHR30003">
    <property type="entry name" value="L-LACTATE PERMEASE"/>
    <property type="match status" value="1"/>
</dbReference>
<dbReference type="GO" id="GO:0005886">
    <property type="term" value="C:plasma membrane"/>
    <property type="evidence" value="ECO:0007669"/>
    <property type="project" value="UniProtKB-SubCell"/>
</dbReference>
<feature type="transmembrane region" description="Helical" evidence="8">
    <location>
        <begin position="243"/>
        <end position="262"/>
    </location>
</feature>
<accession>A0A3N0B0A7</accession>
<comment type="caution">
    <text evidence="10">The sequence shown here is derived from an EMBL/GenBank/DDBJ whole genome shotgun (WGS) entry which is preliminary data.</text>
</comment>
<gene>
    <name evidence="10" type="ORF">DMP06_05745</name>
</gene>
<feature type="transmembrane region" description="Helical" evidence="8">
    <location>
        <begin position="35"/>
        <end position="54"/>
    </location>
</feature>
<dbReference type="GO" id="GO:0015129">
    <property type="term" value="F:lactate transmembrane transporter activity"/>
    <property type="evidence" value="ECO:0007669"/>
    <property type="project" value="UniProtKB-UniRule"/>
</dbReference>
<evidence type="ECO:0000256" key="5">
    <source>
        <dbReference type="ARBA" id="ARBA00022692"/>
    </source>
</evidence>
<keyword evidence="5 8" id="KW-0812">Transmembrane</keyword>
<comment type="subcellular location">
    <subcellularLocation>
        <location evidence="1 8">Cell membrane</location>
        <topology evidence="1 8">Multi-pass membrane protein</topology>
    </subcellularLocation>
</comment>
<dbReference type="AlphaFoldDB" id="A0A3N0B0A7"/>
<dbReference type="EMBL" id="QIBX01000008">
    <property type="protein sequence ID" value="RNL40239.1"/>
    <property type="molecule type" value="Genomic_DNA"/>
</dbReference>
<comment type="function">
    <text evidence="8">Uptake of L-lactate across the membrane. Can also transport D-lactate and glycolate.</text>
</comment>
<feature type="transmembrane region" description="Helical" evidence="8">
    <location>
        <begin position="534"/>
        <end position="552"/>
    </location>
</feature>
<organism evidence="10 11">
    <name type="scientific">Slackia equolifaciens</name>
    <dbReference type="NCBI Taxonomy" id="498718"/>
    <lineage>
        <taxon>Bacteria</taxon>
        <taxon>Bacillati</taxon>
        <taxon>Actinomycetota</taxon>
        <taxon>Coriobacteriia</taxon>
        <taxon>Eggerthellales</taxon>
        <taxon>Eggerthellaceae</taxon>
        <taxon>Slackia</taxon>
    </lineage>
</organism>
<dbReference type="Pfam" id="PF02652">
    <property type="entry name" value="Lactate_perm"/>
    <property type="match status" value="2"/>
</dbReference>
<evidence type="ECO:0000256" key="3">
    <source>
        <dbReference type="ARBA" id="ARBA00022448"/>
    </source>
</evidence>
<keyword evidence="11" id="KW-1185">Reference proteome</keyword>
<dbReference type="PANTHER" id="PTHR30003:SF2">
    <property type="entry name" value="L-LACTATE PERMEASE"/>
    <property type="match status" value="1"/>
</dbReference>
<feature type="region of interest" description="Disordered" evidence="9">
    <location>
        <begin position="285"/>
        <end position="316"/>
    </location>
</feature>
<dbReference type="GO" id="GO:0015295">
    <property type="term" value="F:solute:proton symporter activity"/>
    <property type="evidence" value="ECO:0007669"/>
    <property type="project" value="TreeGrafter"/>
</dbReference>
<feature type="transmembrane region" description="Helical" evidence="8">
    <location>
        <begin position="6"/>
        <end position="28"/>
    </location>
</feature>
<protein>
    <recommendedName>
        <fullName evidence="8">L-lactate permease</fullName>
    </recommendedName>
</protein>
<evidence type="ECO:0000256" key="8">
    <source>
        <dbReference type="RuleBase" id="RU365092"/>
    </source>
</evidence>
<name>A0A3N0B0A7_9ACTN</name>
<evidence type="ECO:0000256" key="9">
    <source>
        <dbReference type="SAM" id="MobiDB-lite"/>
    </source>
</evidence>
<evidence type="ECO:0000256" key="1">
    <source>
        <dbReference type="ARBA" id="ARBA00004651"/>
    </source>
</evidence>
<dbReference type="InterPro" id="IPR003804">
    <property type="entry name" value="Lactate_perm"/>
</dbReference>
<keyword evidence="7 8" id="KW-0472">Membrane</keyword>
<evidence type="ECO:0000256" key="6">
    <source>
        <dbReference type="ARBA" id="ARBA00022989"/>
    </source>
</evidence>
<evidence type="ECO:0000313" key="10">
    <source>
        <dbReference type="EMBL" id="RNL40239.1"/>
    </source>
</evidence>
<comment type="caution">
    <text evidence="8">Lacks conserved residue(s) required for the propagation of feature annotation.</text>
</comment>
<comment type="similarity">
    <text evidence="2 8">Belongs to the lactate permease family.</text>
</comment>
<sequence length="555" mass="57662">MPPEAQPIMEWIVCFAPVAVLFVGITFVRAKIPAAAGTGLIVSLVAAAIIGGIGESRVLEGAETGISSALSILYAVWPAMFLYDILRESGAFETLRTFAQSLTQDMLALVLLFAWVFSSFLQSITGFGVPVAVCAPFLVALGIRPVPAVTMTLIGHSWGNTFGTLGMAWDALVQMGPVENTSATALFAGGLLWVVNLSGGMIVTGIYGGRRALRHGLPLILLMSIIMGGGQTAVSLVDTTVACFLPSTIALVAFALLIKFGFYKKPWHCDSWVSEIDPATIYSDDARSGDAGNQEEATVLNRKDEPQAEASPRSTAQLRYEGAIRQSGCTPSLHEAALCASPFAFLVAISLVIFVVPGVRESVSTVQVGGIQIVGHAGFALLASCLFASIVMTRANRLDARKRIDACREALRRLWSASAGIILLVIMARVMQTTGQMQILAEGVASATGSAYLPFAPALGTFGAFITSSNMSSNILLAGFQHAMANSLGGNPALLLAAQTAGGAAGAAIGPSTILLGAATVGATGREGEMLKPLLAVSFAQAAVLGIIAWAISAV</sequence>
<feature type="transmembrane region" description="Helical" evidence="8">
    <location>
        <begin position="185"/>
        <end position="207"/>
    </location>
</feature>
<reference evidence="11" key="1">
    <citation type="submission" date="2018-05" db="EMBL/GenBank/DDBJ databases">
        <title>Genome Sequencing of selected type strains of the family Eggerthellaceae.</title>
        <authorList>
            <person name="Danylec N."/>
            <person name="Stoll D.A."/>
            <person name="Doetsch A."/>
            <person name="Huch M."/>
        </authorList>
    </citation>
    <scope>NUCLEOTIDE SEQUENCE [LARGE SCALE GENOMIC DNA]</scope>
    <source>
        <strain evidence="11">DSM 24851</strain>
    </source>
</reference>
<evidence type="ECO:0000256" key="4">
    <source>
        <dbReference type="ARBA" id="ARBA00022475"/>
    </source>
</evidence>
<keyword evidence="4 8" id="KW-1003">Cell membrane</keyword>
<keyword evidence="6 8" id="KW-1133">Transmembrane helix</keyword>
<evidence type="ECO:0000256" key="2">
    <source>
        <dbReference type="ARBA" id="ARBA00010100"/>
    </source>
</evidence>
<feature type="transmembrane region" description="Helical" evidence="8">
    <location>
        <begin position="219"/>
        <end position="237"/>
    </location>
</feature>
<feature type="transmembrane region" description="Helical" evidence="8">
    <location>
        <begin position="66"/>
        <end position="86"/>
    </location>
</feature>
<feature type="transmembrane region" description="Helical" evidence="8">
    <location>
        <begin position="371"/>
        <end position="393"/>
    </location>
</feature>
<proteinExistence type="inferred from homology"/>
<feature type="transmembrane region" description="Helical" evidence="8">
    <location>
        <begin position="336"/>
        <end position="359"/>
    </location>
</feature>